<accession>A0A0F9GWB8</accession>
<keyword evidence="1" id="KW-1133">Transmembrane helix</keyword>
<proteinExistence type="predicted"/>
<comment type="caution">
    <text evidence="3">The sequence shown here is derived from an EMBL/GenBank/DDBJ whole genome shotgun (WGS) entry which is preliminary data.</text>
</comment>
<sequence length="391" mass="45367">MIDEERLLQNLRTFSFPRLSGTEFEKKSFTIARQKIESFNLTPRSQEFVFSTFYSRVYPKISLALLFWIILTLYLDFNTIFTMTSLIIDISLLFSLIALTRNPEKIKIGKKFHSQNLYGKIPSKSNQKTSQDDVLEDFTDERKKIFLFSHLDSKGQLISIKNRVLSYKIWVISFMISLLINIVNSFIIYKVNLIFNSFALLILSINFMATGVILANSTNNKSKGAIDDASGMSCLMELINYYSNHENRLKSHDLYFVFTGAEESGTMGIRNFYNYIKNCDREKTFIINFDAIAKKVNLWDSGLLDNKNFKSFTYLLENKEIMILEKARRLYIGTYSDGIYLLNHKFQGIGNGDKSSYNYVHSVNDNVDKIDVSVLKKLCHFYIMLLNDLDQ</sequence>
<dbReference type="Gene3D" id="3.40.630.10">
    <property type="entry name" value="Zn peptidases"/>
    <property type="match status" value="1"/>
</dbReference>
<evidence type="ECO:0000313" key="3">
    <source>
        <dbReference type="EMBL" id="KKL73675.1"/>
    </source>
</evidence>
<feature type="domain" description="Peptidase M28" evidence="2">
    <location>
        <begin position="222"/>
        <end position="378"/>
    </location>
</feature>
<organism evidence="3">
    <name type="scientific">marine sediment metagenome</name>
    <dbReference type="NCBI Taxonomy" id="412755"/>
    <lineage>
        <taxon>unclassified sequences</taxon>
        <taxon>metagenomes</taxon>
        <taxon>ecological metagenomes</taxon>
    </lineage>
</organism>
<dbReference type="AlphaFoldDB" id="A0A0F9GWB8"/>
<feature type="transmembrane region" description="Helical" evidence="1">
    <location>
        <begin position="194"/>
        <end position="215"/>
    </location>
</feature>
<keyword evidence="1" id="KW-0472">Membrane</keyword>
<evidence type="ECO:0000259" key="2">
    <source>
        <dbReference type="Pfam" id="PF04389"/>
    </source>
</evidence>
<dbReference type="EMBL" id="LAZR01024888">
    <property type="protein sequence ID" value="KKL73675.1"/>
    <property type="molecule type" value="Genomic_DNA"/>
</dbReference>
<feature type="transmembrane region" description="Helical" evidence="1">
    <location>
        <begin position="169"/>
        <end position="188"/>
    </location>
</feature>
<gene>
    <name evidence="3" type="ORF">LCGC14_2072510</name>
</gene>
<keyword evidence="1" id="KW-0812">Transmembrane</keyword>
<feature type="transmembrane region" description="Helical" evidence="1">
    <location>
        <begin position="57"/>
        <end position="74"/>
    </location>
</feature>
<dbReference type="InterPro" id="IPR007484">
    <property type="entry name" value="Peptidase_M28"/>
</dbReference>
<dbReference type="Pfam" id="PF04389">
    <property type="entry name" value="Peptidase_M28"/>
    <property type="match status" value="1"/>
</dbReference>
<reference evidence="3" key="1">
    <citation type="journal article" date="2015" name="Nature">
        <title>Complex archaea that bridge the gap between prokaryotes and eukaryotes.</title>
        <authorList>
            <person name="Spang A."/>
            <person name="Saw J.H."/>
            <person name="Jorgensen S.L."/>
            <person name="Zaremba-Niedzwiedzka K."/>
            <person name="Martijn J."/>
            <person name="Lind A.E."/>
            <person name="van Eijk R."/>
            <person name="Schleper C."/>
            <person name="Guy L."/>
            <person name="Ettema T.J."/>
        </authorList>
    </citation>
    <scope>NUCLEOTIDE SEQUENCE</scope>
</reference>
<dbReference type="SUPFAM" id="SSF53187">
    <property type="entry name" value="Zn-dependent exopeptidases"/>
    <property type="match status" value="1"/>
</dbReference>
<feature type="transmembrane region" description="Helical" evidence="1">
    <location>
        <begin position="80"/>
        <end position="100"/>
    </location>
</feature>
<protein>
    <recommendedName>
        <fullName evidence="2">Peptidase M28 domain-containing protein</fullName>
    </recommendedName>
</protein>
<name>A0A0F9GWB8_9ZZZZ</name>
<evidence type="ECO:0000256" key="1">
    <source>
        <dbReference type="SAM" id="Phobius"/>
    </source>
</evidence>